<proteinExistence type="predicted"/>
<dbReference type="AlphaFoldDB" id="A0A2P2N6D1"/>
<dbReference type="EMBL" id="GGEC01057580">
    <property type="protein sequence ID" value="MBX38064.1"/>
    <property type="molecule type" value="Transcribed_RNA"/>
</dbReference>
<evidence type="ECO:0000313" key="1">
    <source>
        <dbReference type="EMBL" id="MBX38064.1"/>
    </source>
</evidence>
<accession>A0A2P2N6D1</accession>
<name>A0A2P2N6D1_RHIMU</name>
<organism evidence="1">
    <name type="scientific">Rhizophora mucronata</name>
    <name type="common">Asiatic mangrove</name>
    <dbReference type="NCBI Taxonomy" id="61149"/>
    <lineage>
        <taxon>Eukaryota</taxon>
        <taxon>Viridiplantae</taxon>
        <taxon>Streptophyta</taxon>
        <taxon>Embryophyta</taxon>
        <taxon>Tracheophyta</taxon>
        <taxon>Spermatophyta</taxon>
        <taxon>Magnoliopsida</taxon>
        <taxon>eudicotyledons</taxon>
        <taxon>Gunneridae</taxon>
        <taxon>Pentapetalae</taxon>
        <taxon>rosids</taxon>
        <taxon>fabids</taxon>
        <taxon>Malpighiales</taxon>
        <taxon>Rhizophoraceae</taxon>
        <taxon>Rhizophora</taxon>
    </lineage>
</organism>
<protein>
    <submittedName>
        <fullName evidence="1">Uncharacterized protein</fullName>
    </submittedName>
</protein>
<sequence>MPSWKCTRTCYLFSYLSHSHSINVLNICRCISHHFQYLPILALSLVISHKIVQTRSIVG</sequence>
<reference evidence="1" key="1">
    <citation type="submission" date="2018-02" db="EMBL/GenBank/DDBJ databases">
        <title>Rhizophora mucronata_Transcriptome.</title>
        <authorList>
            <person name="Meera S.P."/>
            <person name="Sreeshan A."/>
            <person name="Augustine A."/>
        </authorList>
    </citation>
    <scope>NUCLEOTIDE SEQUENCE</scope>
    <source>
        <tissue evidence="1">Leaf</tissue>
    </source>
</reference>